<comment type="caution">
    <text evidence="2">The sequence shown here is derived from an EMBL/GenBank/DDBJ whole genome shotgun (WGS) entry which is preliminary data.</text>
</comment>
<sequence>MHDNISSGTTAQDQEIVRKLYAWANFLGYPSSDSQAQVFNSDLPGRDVTVLEMQSEDAHGDESKRAEEVTETSIDRNFSREGQQAVGVSQKKTSGSVTVTDTEVEDSIRTAARTRNDDKIRPSARNMAGRSDETDAEKMAGNSTGEESGSVNPTLDQNDALGSATDETVLPDTSASKNVPSESSVNDATERLQSDRKEMSLEKENSDKAKQKEIDDQNKLRAILEGTFSGNPLSSAGQKKAHETLATHRWKKAYEFVKKTNVKDPESLSLGTCYNLR</sequence>
<organism evidence="2 3">
    <name type="scientific">Riccia fluitans</name>
    <dbReference type="NCBI Taxonomy" id="41844"/>
    <lineage>
        <taxon>Eukaryota</taxon>
        <taxon>Viridiplantae</taxon>
        <taxon>Streptophyta</taxon>
        <taxon>Embryophyta</taxon>
        <taxon>Marchantiophyta</taxon>
        <taxon>Marchantiopsida</taxon>
        <taxon>Marchantiidae</taxon>
        <taxon>Marchantiales</taxon>
        <taxon>Ricciaceae</taxon>
        <taxon>Riccia</taxon>
    </lineage>
</organism>
<gene>
    <name evidence="2" type="ORF">R1flu_010759</name>
</gene>
<keyword evidence="3" id="KW-1185">Reference proteome</keyword>
<reference evidence="2 3" key="1">
    <citation type="submission" date="2024-09" db="EMBL/GenBank/DDBJ databases">
        <title>Chromosome-scale assembly of Riccia fluitans.</title>
        <authorList>
            <person name="Paukszto L."/>
            <person name="Sawicki J."/>
            <person name="Karawczyk K."/>
            <person name="Piernik-Szablinska J."/>
            <person name="Szczecinska M."/>
            <person name="Mazdziarz M."/>
        </authorList>
    </citation>
    <scope>NUCLEOTIDE SEQUENCE [LARGE SCALE GENOMIC DNA]</scope>
    <source>
        <strain evidence="2">Rf_01</strain>
        <tissue evidence="2">Aerial parts of the thallus</tissue>
    </source>
</reference>
<feature type="compositionally biased region" description="Basic and acidic residues" evidence="1">
    <location>
        <begin position="188"/>
        <end position="216"/>
    </location>
</feature>
<evidence type="ECO:0000256" key="1">
    <source>
        <dbReference type="SAM" id="MobiDB-lite"/>
    </source>
</evidence>
<evidence type="ECO:0000313" key="2">
    <source>
        <dbReference type="EMBL" id="KAL2643172.1"/>
    </source>
</evidence>
<feature type="region of interest" description="Disordered" evidence="1">
    <location>
        <begin position="51"/>
        <end position="216"/>
    </location>
</feature>
<evidence type="ECO:0000313" key="3">
    <source>
        <dbReference type="Proteomes" id="UP001605036"/>
    </source>
</evidence>
<dbReference type="EMBL" id="JBHFFA010000002">
    <property type="protein sequence ID" value="KAL2643172.1"/>
    <property type="molecule type" value="Genomic_DNA"/>
</dbReference>
<feature type="compositionally biased region" description="Polar residues" evidence="1">
    <location>
        <begin position="141"/>
        <end position="157"/>
    </location>
</feature>
<dbReference type="AlphaFoldDB" id="A0ABD1ZA20"/>
<feature type="compositionally biased region" description="Polar residues" evidence="1">
    <location>
        <begin position="171"/>
        <end position="187"/>
    </location>
</feature>
<protein>
    <submittedName>
        <fullName evidence="2">Uncharacterized protein</fullName>
    </submittedName>
</protein>
<name>A0ABD1ZA20_9MARC</name>
<feature type="compositionally biased region" description="Basic and acidic residues" evidence="1">
    <location>
        <begin position="56"/>
        <end position="79"/>
    </location>
</feature>
<accession>A0ABD1ZA20</accession>
<dbReference type="Proteomes" id="UP001605036">
    <property type="component" value="Unassembled WGS sequence"/>
</dbReference>
<feature type="compositionally biased region" description="Polar residues" evidence="1">
    <location>
        <begin position="80"/>
        <end position="101"/>
    </location>
</feature>
<proteinExistence type="predicted"/>